<feature type="non-terminal residue" evidence="1">
    <location>
        <position position="87"/>
    </location>
</feature>
<evidence type="ECO:0000313" key="2">
    <source>
        <dbReference type="Proteomes" id="UP001497382"/>
    </source>
</evidence>
<evidence type="ECO:0000313" key="1">
    <source>
        <dbReference type="EMBL" id="CAL1274335.1"/>
    </source>
</evidence>
<name>A0AAV1ZRS2_9ARAC</name>
<organism evidence="1 2">
    <name type="scientific">Larinioides sclopetarius</name>
    <dbReference type="NCBI Taxonomy" id="280406"/>
    <lineage>
        <taxon>Eukaryota</taxon>
        <taxon>Metazoa</taxon>
        <taxon>Ecdysozoa</taxon>
        <taxon>Arthropoda</taxon>
        <taxon>Chelicerata</taxon>
        <taxon>Arachnida</taxon>
        <taxon>Araneae</taxon>
        <taxon>Araneomorphae</taxon>
        <taxon>Entelegynae</taxon>
        <taxon>Araneoidea</taxon>
        <taxon>Araneidae</taxon>
        <taxon>Larinioides</taxon>
    </lineage>
</organism>
<sequence>MVPHEEYFALLGNLTLKDLQDIGENADDFFEQRSLAAEQGEEEEEEVKGPFIRSKTIDGSGRMACYSMFTVIDSPKKPRSTEIRKMV</sequence>
<accession>A0AAV1ZRS2</accession>
<protein>
    <submittedName>
        <fullName evidence="1">Uncharacterized protein</fullName>
    </submittedName>
</protein>
<keyword evidence="2" id="KW-1185">Reference proteome</keyword>
<comment type="caution">
    <text evidence="1">The sequence shown here is derived from an EMBL/GenBank/DDBJ whole genome shotgun (WGS) entry which is preliminary data.</text>
</comment>
<proteinExistence type="predicted"/>
<reference evidence="1 2" key="1">
    <citation type="submission" date="2024-04" db="EMBL/GenBank/DDBJ databases">
        <authorList>
            <person name="Rising A."/>
            <person name="Reimegard J."/>
            <person name="Sonavane S."/>
            <person name="Akerstrom W."/>
            <person name="Nylinder S."/>
            <person name="Hedman E."/>
            <person name="Kallberg Y."/>
        </authorList>
    </citation>
    <scope>NUCLEOTIDE SEQUENCE [LARGE SCALE GENOMIC DNA]</scope>
</reference>
<gene>
    <name evidence="1" type="ORF">LARSCL_LOCUS7405</name>
</gene>
<dbReference type="AlphaFoldDB" id="A0AAV1ZRS2"/>
<dbReference type="Proteomes" id="UP001497382">
    <property type="component" value="Unassembled WGS sequence"/>
</dbReference>
<dbReference type="EMBL" id="CAXIEN010000076">
    <property type="protein sequence ID" value="CAL1274335.1"/>
    <property type="molecule type" value="Genomic_DNA"/>
</dbReference>